<organism evidence="2 3">
    <name type="scientific">Xylocopilactobacillus apis</name>
    <dbReference type="NCBI Taxonomy" id="2932183"/>
    <lineage>
        <taxon>Bacteria</taxon>
        <taxon>Bacillati</taxon>
        <taxon>Bacillota</taxon>
        <taxon>Bacilli</taxon>
        <taxon>Lactobacillales</taxon>
        <taxon>Lactobacillaceae</taxon>
        <taxon>Xylocopilactobacillus</taxon>
    </lineage>
</organism>
<dbReference type="PANTHER" id="PTHR47739">
    <property type="entry name" value="TRNA1(VAL) (ADENINE(37)-N6)-METHYLTRANSFERASE"/>
    <property type="match status" value="1"/>
</dbReference>
<dbReference type="KEGG" id="xak:KIMC2_10570"/>
<dbReference type="GO" id="GO:0008168">
    <property type="term" value="F:methyltransferase activity"/>
    <property type="evidence" value="ECO:0007669"/>
    <property type="project" value="UniProtKB-KW"/>
</dbReference>
<proteinExistence type="predicted"/>
<name>A0AAU9D2H3_9LACO</name>
<dbReference type="Gene3D" id="3.40.50.150">
    <property type="entry name" value="Vaccinia Virus protein VP39"/>
    <property type="match status" value="1"/>
</dbReference>
<dbReference type="PANTHER" id="PTHR47739:SF1">
    <property type="entry name" value="TRNA1(VAL) (ADENINE(37)-N6)-METHYLTRANSFERASE"/>
    <property type="match status" value="1"/>
</dbReference>
<evidence type="ECO:0000259" key="1">
    <source>
        <dbReference type="Pfam" id="PF05175"/>
    </source>
</evidence>
<dbReference type="CDD" id="cd02440">
    <property type="entry name" value="AdoMet_MTases"/>
    <property type="match status" value="1"/>
</dbReference>
<protein>
    <submittedName>
        <fullName evidence="2">Methyltransferase</fullName>
    </submittedName>
</protein>
<keyword evidence="2" id="KW-0808">Transferase</keyword>
<evidence type="ECO:0000313" key="2">
    <source>
        <dbReference type="EMBL" id="BDR56495.1"/>
    </source>
</evidence>
<dbReference type="EMBL" id="AP026801">
    <property type="protein sequence ID" value="BDR56495.1"/>
    <property type="molecule type" value="Genomic_DNA"/>
</dbReference>
<keyword evidence="2" id="KW-0489">Methyltransferase</keyword>
<evidence type="ECO:0000313" key="3">
    <source>
        <dbReference type="Proteomes" id="UP001321804"/>
    </source>
</evidence>
<gene>
    <name evidence="2" type="ORF">KIMC2_10570</name>
</gene>
<dbReference type="GO" id="GO:0032259">
    <property type="term" value="P:methylation"/>
    <property type="evidence" value="ECO:0007669"/>
    <property type="project" value="UniProtKB-KW"/>
</dbReference>
<dbReference type="SUPFAM" id="SSF53335">
    <property type="entry name" value="S-adenosyl-L-methionine-dependent methyltransferases"/>
    <property type="match status" value="1"/>
</dbReference>
<dbReference type="InterPro" id="IPR029063">
    <property type="entry name" value="SAM-dependent_MTases_sf"/>
</dbReference>
<dbReference type="AlphaFoldDB" id="A0AAU9D2H3"/>
<sequence length="245" mass="28020">MDLKENERIDYIFDQKMPIIQSEEVFSFSLDAVILAYYTRISSRAKVVVDLCAGNGAVATFLTRKTKAKIYEIEIQEQLAEMAQRTAILNQAEDQINILNIDLKDSLKYLKHDSVDVICCNPPYFKVTPSSQQNPNQTLAIARHEIKTNLDEIVHVSMQLLKSGGRAFFIHRPERLTDILAVFDQYNLGINRLKFIHSFKDANSKMVFIEAIKGKSSEGIKVEPPLYIFEKEDVYTNEMSQIIHG</sequence>
<dbReference type="InterPro" id="IPR007848">
    <property type="entry name" value="Small_mtfrase_dom"/>
</dbReference>
<dbReference type="InterPro" id="IPR050210">
    <property type="entry name" value="tRNA_Adenine-N(6)_MTase"/>
</dbReference>
<feature type="domain" description="Methyltransferase small" evidence="1">
    <location>
        <begin position="30"/>
        <end position="133"/>
    </location>
</feature>
<reference evidence="2 3" key="1">
    <citation type="journal article" date="2023" name="Microbiol. Spectr.">
        <title>Symbiosis of Carpenter Bees with Uncharacterized Lactic Acid Bacteria Showing NAD Auxotrophy.</title>
        <authorList>
            <person name="Kawasaki S."/>
            <person name="Ozawa K."/>
            <person name="Mori T."/>
            <person name="Yamamoto A."/>
            <person name="Ito M."/>
            <person name="Ohkuma M."/>
            <person name="Sakamoto M."/>
            <person name="Matsutani M."/>
        </authorList>
    </citation>
    <scope>NUCLEOTIDE SEQUENCE [LARGE SCALE GENOMIC DNA]</scope>
    <source>
        <strain evidence="2 3">KimC2</strain>
    </source>
</reference>
<accession>A0AAU9D2H3</accession>
<keyword evidence="3" id="KW-1185">Reference proteome</keyword>
<dbReference type="Pfam" id="PF05175">
    <property type="entry name" value="MTS"/>
    <property type="match status" value="1"/>
</dbReference>
<dbReference type="RefSeq" id="WP_317698448.1">
    <property type="nucleotide sequence ID" value="NZ_AP026801.1"/>
</dbReference>
<dbReference type="Proteomes" id="UP001321804">
    <property type="component" value="Chromosome"/>
</dbReference>